<dbReference type="InterPro" id="IPR046818">
    <property type="entry name" value="MmeI_C"/>
</dbReference>
<accession>A0A916Y0U9</accession>
<evidence type="ECO:0000259" key="6">
    <source>
        <dbReference type="Pfam" id="PF20465"/>
    </source>
</evidence>
<dbReference type="InterPro" id="IPR046820">
    <property type="entry name" value="MmeI_TRD"/>
</dbReference>
<keyword evidence="11" id="KW-1185">Reference proteome</keyword>
<evidence type="ECO:0000256" key="2">
    <source>
        <dbReference type="ARBA" id="ARBA00022603"/>
    </source>
</evidence>
<dbReference type="Pfam" id="PF20466">
    <property type="entry name" value="MmeI_TRD"/>
    <property type="match status" value="1"/>
</dbReference>
<dbReference type="Pfam" id="PF20467">
    <property type="entry name" value="MmeI_C"/>
    <property type="match status" value="1"/>
</dbReference>
<dbReference type="EMBL" id="BMFG01000004">
    <property type="protein sequence ID" value="GGD24410.1"/>
    <property type="molecule type" value="Genomic_DNA"/>
</dbReference>
<feature type="domain" description="MmeI-like target recognition" evidence="7">
    <location>
        <begin position="670"/>
        <end position="872"/>
    </location>
</feature>
<evidence type="ECO:0000313" key="10">
    <source>
        <dbReference type="EMBL" id="GGD24410.1"/>
    </source>
</evidence>
<comment type="catalytic activity">
    <reaction evidence="4">
        <text>a 2'-deoxyadenosine in DNA + S-adenosyl-L-methionine = an N(6)-methyl-2'-deoxyadenosine in DNA + S-adenosyl-L-homocysteine + H(+)</text>
        <dbReference type="Rhea" id="RHEA:15197"/>
        <dbReference type="Rhea" id="RHEA-COMP:12418"/>
        <dbReference type="Rhea" id="RHEA-COMP:12419"/>
        <dbReference type="ChEBI" id="CHEBI:15378"/>
        <dbReference type="ChEBI" id="CHEBI:57856"/>
        <dbReference type="ChEBI" id="CHEBI:59789"/>
        <dbReference type="ChEBI" id="CHEBI:90615"/>
        <dbReference type="ChEBI" id="CHEBI:90616"/>
        <dbReference type="EC" id="2.1.1.72"/>
    </reaction>
</comment>
<keyword evidence="2" id="KW-0489">Methyltransferase</keyword>
<feature type="domain" description="MmeI-like C-terminal" evidence="8">
    <location>
        <begin position="876"/>
        <end position="956"/>
    </location>
</feature>
<dbReference type="PANTHER" id="PTHR33841">
    <property type="entry name" value="DNA METHYLTRANSFERASE YEEA-RELATED"/>
    <property type="match status" value="1"/>
</dbReference>
<evidence type="ECO:0000259" key="8">
    <source>
        <dbReference type="Pfam" id="PF20467"/>
    </source>
</evidence>
<evidence type="ECO:0000259" key="9">
    <source>
        <dbReference type="Pfam" id="PF20473"/>
    </source>
</evidence>
<protein>
    <recommendedName>
        <fullName evidence="1">site-specific DNA-methyltransferase (adenine-specific)</fullName>
        <ecNumber evidence="1">2.1.1.72</ecNumber>
    </recommendedName>
</protein>
<feature type="domain" description="MmeI-like helicase spacer" evidence="6">
    <location>
        <begin position="179"/>
        <end position="257"/>
    </location>
</feature>
<reference evidence="10" key="1">
    <citation type="journal article" date="2014" name="Int. J. Syst. Evol. Microbiol.">
        <title>Complete genome sequence of Corynebacterium casei LMG S-19264T (=DSM 44701T), isolated from a smear-ripened cheese.</title>
        <authorList>
            <consortium name="US DOE Joint Genome Institute (JGI-PGF)"/>
            <person name="Walter F."/>
            <person name="Albersmeier A."/>
            <person name="Kalinowski J."/>
            <person name="Ruckert C."/>
        </authorList>
    </citation>
    <scope>NUCLEOTIDE SEQUENCE</scope>
    <source>
        <strain evidence="10">CGMCC 1.12506</strain>
    </source>
</reference>
<dbReference type="AlphaFoldDB" id="A0A916Y0U9"/>
<dbReference type="GO" id="GO:0032259">
    <property type="term" value="P:methylation"/>
    <property type="evidence" value="ECO:0007669"/>
    <property type="project" value="UniProtKB-KW"/>
</dbReference>
<evidence type="ECO:0000259" key="7">
    <source>
        <dbReference type="Pfam" id="PF20466"/>
    </source>
</evidence>
<dbReference type="InterPro" id="IPR046819">
    <property type="entry name" value="MmeI_hel"/>
</dbReference>
<evidence type="ECO:0000256" key="3">
    <source>
        <dbReference type="ARBA" id="ARBA00022679"/>
    </source>
</evidence>
<sequence length="966" mass="112725">MALSWNEIKDRALNFSKEWEDTSNEEADAKPFLVEFFNVFGISSKRVSTFEHRVKKLDEREGYIDLLWKGTILIEMKSRGKNLDRAFQQAKDYTHGLKQHDLPKYILICDFENFRLYDLEEDKRVDFKLKELVNNVQHFGSILGYQKKIYKEQDPANIKAAELMGKLHDRLEEIGYSGHPLEVYLVRILFLLFAEDTTIFNKQQFQEFIEQRTAIDGSDLAAKLQELFQVLNTPKENRFKNLDEQLDDFPYINGKLFEEILPTASFDTKMRQALLDCCYIDWSKISPAIFGSMFQSVMNPKERRNLGAHYTSETNILKLIKPLFLDDLWREFESIKKVSTTVSRIKKLQEFHKKLSTLRFLDPACGCGNFLVITYRELRLLELEILRAIYKKGQQVMNVGDIIWLDVDMMSGIEYEEFPARIAEVAMWLIDHQMNMLISNEFGQYFVRLPLKKSANIVNGNALQINWSSLLRNERIDINAESTTLLLNEPETEYKTLNIKTKQLTIIDKRKLSKEKIIFKNNFDYIIGNPPFIGKSLQNEVQKLDIETVFAGVKGAGVLDYVAAWYLKAAQFILNTNTKVAFVSTNSIAQGEQVGVLWRLLFNHYKIKIHFAHRTFSWRNEAKGNAAVHVVIIGFASFDVPNKFIYEYEDIKGEPHLIKVKNINPYLVEGRDFALQSRTKPLCNVPEMLYGNKIVDGGFYLFTDLEKEDFIKKEPLSVKFFKPILSGDEFINGRNRWILYLENIEPHEIRNLPLIKERIENVAKYRSISPKLQTRETSKTPTLFAERRQPKSNFLLIPRTSSENRKYLPLGFYTKDFIVNDSCTALPNATLYHFGLLSSLMHIAWVKYTCGRLESRFRYSNTIVYNNYPFPENPTDKQIRIIEIAAQKVLDVRLQFPNSSLADLYDPLAMPPALVKAHHYLDKAVDSTYRSQPFINEAKRVEFLFELYEKYTANLFTKEKIKIRRY</sequence>
<feature type="domain" description="MmeI-like DNA-methyltransferase" evidence="9">
    <location>
        <begin position="343"/>
        <end position="646"/>
    </location>
</feature>
<evidence type="ECO:0000256" key="1">
    <source>
        <dbReference type="ARBA" id="ARBA00011900"/>
    </source>
</evidence>
<evidence type="ECO:0000313" key="11">
    <source>
        <dbReference type="Proteomes" id="UP000625735"/>
    </source>
</evidence>
<evidence type="ECO:0000256" key="4">
    <source>
        <dbReference type="ARBA" id="ARBA00047942"/>
    </source>
</evidence>
<dbReference type="Pfam" id="PF20473">
    <property type="entry name" value="MmeI_Mtase"/>
    <property type="match status" value="1"/>
</dbReference>
<dbReference type="PRINTS" id="PR00507">
    <property type="entry name" value="N12N6MTFRASE"/>
</dbReference>
<dbReference type="InterPro" id="IPR046816">
    <property type="entry name" value="MmeI_Mtase"/>
</dbReference>
<dbReference type="InterPro" id="IPR029063">
    <property type="entry name" value="SAM-dependent_MTases_sf"/>
</dbReference>
<feature type="domain" description="MmeI-like N-terminal" evidence="5">
    <location>
        <begin position="11"/>
        <end position="173"/>
    </location>
</feature>
<dbReference type="RefSeq" id="WP_188361759.1">
    <property type="nucleotide sequence ID" value="NZ_BMFG01000004.1"/>
</dbReference>
<dbReference type="Pfam" id="PF20464">
    <property type="entry name" value="MmeI_N"/>
    <property type="match status" value="1"/>
</dbReference>
<dbReference type="PROSITE" id="PS00092">
    <property type="entry name" value="N6_MTASE"/>
    <property type="match status" value="1"/>
</dbReference>
<dbReference type="InterPro" id="IPR050953">
    <property type="entry name" value="N4_N6_ade-DNA_methylase"/>
</dbReference>
<dbReference type="SUPFAM" id="SSF53335">
    <property type="entry name" value="S-adenosyl-L-methionine-dependent methyltransferases"/>
    <property type="match status" value="1"/>
</dbReference>
<dbReference type="InterPro" id="IPR002052">
    <property type="entry name" value="DNA_methylase_N6_adenine_CS"/>
</dbReference>
<reference evidence="10" key="2">
    <citation type="submission" date="2020-09" db="EMBL/GenBank/DDBJ databases">
        <authorList>
            <person name="Sun Q."/>
            <person name="Zhou Y."/>
        </authorList>
    </citation>
    <scope>NUCLEOTIDE SEQUENCE</scope>
    <source>
        <strain evidence="10">CGMCC 1.12506</strain>
    </source>
</reference>
<evidence type="ECO:0000259" key="5">
    <source>
        <dbReference type="Pfam" id="PF20464"/>
    </source>
</evidence>
<organism evidence="10 11">
    <name type="scientific">Flavobacterium orientale</name>
    <dbReference type="NCBI Taxonomy" id="1756020"/>
    <lineage>
        <taxon>Bacteria</taxon>
        <taxon>Pseudomonadati</taxon>
        <taxon>Bacteroidota</taxon>
        <taxon>Flavobacteriia</taxon>
        <taxon>Flavobacteriales</taxon>
        <taxon>Flavobacteriaceae</taxon>
        <taxon>Flavobacterium</taxon>
    </lineage>
</organism>
<proteinExistence type="predicted"/>
<keyword evidence="3" id="KW-0808">Transferase</keyword>
<dbReference type="EC" id="2.1.1.72" evidence="1"/>
<dbReference type="Proteomes" id="UP000625735">
    <property type="component" value="Unassembled WGS sequence"/>
</dbReference>
<dbReference type="PANTHER" id="PTHR33841:SF1">
    <property type="entry name" value="DNA METHYLTRANSFERASE A"/>
    <property type="match status" value="1"/>
</dbReference>
<comment type="caution">
    <text evidence="10">The sequence shown here is derived from an EMBL/GenBank/DDBJ whole genome shotgun (WGS) entry which is preliminary data.</text>
</comment>
<gene>
    <name evidence="10" type="ORF">GCM10011343_13220</name>
</gene>
<dbReference type="InterPro" id="IPR046817">
    <property type="entry name" value="MmeI_N"/>
</dbReference>
<dbReference type="GO" id="GO:0009007">
    <property type="term" value="F:site-specific DNA-methyltransferase (adenine-specific) activity"/>
    <property type="evidence" value="ECO:0007669"/>
    <property type="project" value="UniProtKB-EC"/>
</dbReference>
<dbReference type="Pfam" id="PF20465">
    <property type="entry name" value="MmeI_hel"/>
    <property type="match status" value="1"/>
</dbReference>
<dbReference type="GO" id="GO:0003676">
    <property type="term" value="F:nucleic acid binding"/>
    <property type="evidence" value="ECO:0007669"/>
    <property type="project" value="InterPro"/>
</dbReference>
<name>A0A916Y0U9_9FLAO</name>
<dbReference type="Gene3D" id="3.40.50.150">
    <property type="entry name" value="Vaccinia Virus protein VP39"/>
    <property type="match status" value="1"/>
</dbReference>